<protein>
    <recommendedName>
        <fullName evidence="2">DUF4190 domain-containing protein</fullName>
    </recommendedName>
</protein>
<dbReference type="InterPro" id="IPR025241">
    <property type="entry name" value="DUF4190"/>
</dbReference>
<evidence type="ECO:0000259" key="2">
    <source>
        <dbReference type="Pfam" id="PF13828"/>
    </source>
</evidence>
<feature type="transmembrane region" description="Helical" evidence="1">
    <location>
        <begin position="12"/>
        <end position="30"/>
    </location>
</feature>
<keyword evidence="1" id="KW-0472">Membrane</keyword>
<feature type="transmembrane region" description="Helical" evidence="1">
    <location>
        <begin position="36"/>
        <end position="55"/>
    </location>
</feature>
<feature type="transmembrane region" description="Helical" evidence="1">
    <location>
        <begin position="67"/>
        <end position="99"/>
    </location>
</feature>
<dbReference type="Pfam" id="PF13828">
    <property type="entry name" value="DUF4190"/>
    <property type="match status" value="1"/>
</dbReference>
<dbReference type="AlphaFoldDB" id="X1CG36"/>
<gene>
    <name evidence="3" type="ORF">S01H4_21875</name>
</gene>
<evidence type="ECO:0000313" key="3">
    <source>
        <dbReference type="EMBL" id="GAG83201.1"/>
    </source>
</evidence>
<name>X1CG36_9ZZZZ</name>
<dbReference type="EMBL" id="BART01009957">
    <property type="protein sequence ID" value="GAG83201.1"/>
    <property type="molecule type" value="Genomic_DNA"/>
</dbReference>
<keyword evidence="1" id="KW-0812">Transmembrane</keyword>
<proteinExistence type="predicted"/>
<accession>X1CG36</accession>
<sequence>MNANVTEEKRGTLAVLALILGIAGIVISWVPFVNFAGFLVSIAAIVLGAIEITRINQGKSSVSGKGFATTGIVLGAVAIVLGIVSTVVLGVVLGITGLFSNLGW</sequence>
<comment type="caution">
    <text evidence="3">The sequence shown here is derived from an EMBL/GenBank/DDBJ whole genome shotgun (WGS) entry which is preliminary data.</text>
</comment>
<evidence type="ECO:0000256" key="1">
    <source>
        <dbReference type="SAM" id="Phobius"/>
    </source>
</evidence>
<reference evidence="3" key="1">
    <citation type="journal article" date="2014" name="Front. Microbiol.">
        <title>High frequency of phylogenetically diverse reductive dehalogenase-homologous genes in deep subseafloor sedimentary metagenomes.</title>
        <authorList>
            <person name="Kawai M."/>
            <person name="Futagami T."/>
            <person name="Toyoda A."/>
            <person name="Takaki Y."/>
            <person name="Nishi S."/>
            <person name="Hori S."/>
            <person name="Arai W."/>
            <person name="Tsubouchi T."/>
            <person name="Morono Y."/>
            <person name="Uchiyama I."/>
            <person name="Ito T."/>
            <person name="Fujiyama A."/>
            <person name="Inagaki F."/>
            <person name="Takami H."/>
        </authorList>
    </citation>
    <scope>NUCLEOTIDE SEQUENCE</scope>
    <source>
        <strain evidence="3">Expedition CK06-06</strain>
    </source>
</reference>
<organism evidence="3">
    <name type="scientific">marine sediment metagenome</name>
    <dbReference type="NCBI Taxonomy" id="412755"/>
    <lineage>
        <taxon>unclassified sequences</taxon>
        <taxon>metagenomes</taxon>
        <taxon>ecological metagenomes</taxon>
    </lineage>
</organism>
<keyword evidence="1" id="KW-1133">Transmembrane helix</keyword>
<feature type="domain" description="DUF4190" evidence="2">
    <location>
        <begin position="13"/>
        <end position="84"/>
    </location>
</feature>